<evidence type="ECO:0000256" key="1">
    <source>
        <dbReference type="SAM" id="Phobius"/>
    </source>
</evidence>
<dbReference type="OrthoDB" id="425089at2"/>
<dbReference type="Proteomes" id="UP000185984">
    <property type="component" value="Unassembled WGS sequence"/>
</dbReference>
<feature type="transmembrane region" description="Helical" evidence="1">
    <location>
        <begin position="110"/>
        <end position="131"/>
    </location>
</feature>
<keyword evidence="1" id="KW-1133">Transmembrane helix</keyword>
<reference evidence="2 3" key="1">
    <citation type="submission" date="2016-11" db="EMBL/GenBank/DDBJ databases">
        <title>Draft Genome Sequences of Nine Cyanobacterial Strains from Diverse Habitats.</title>
        <authorList>
            <person name="Zhu T."/>
            <person name="Hou S."/>
            <person name="Lu X."/>
            <person name="Hess W.R."/>
        </authorList>
    </citation>
    <scope>NUCLEOTIDE SEQUENCE [LARGE SCALE GENOMIC DNA]</scope>
    <source>
        <strain evidence="2 3">5.2 s.c.1</strain>
    </source>
</reference>
<evidence type="ECO:0000313" key="2">
    <source>
        <dbReference type="EMBL" id="OKH23103.1"/>
    </source>
</evidence>
<keyword evidence="1" id="KW-0472">Membrane</keyword>
<comment type="caution">
    <text evidence="2">The sequence shown here is derived from an EMBL/GenBank/DDBJ whole genome shotgun (WGS) entry which is preliminary data.</text>
</comment>
<keyword evidence="3" id="KW-1185">Reference proteome</keyword>
<feature type="transmembrane region" description="Helical" evidence="1">
    <location>
        <begin position="79"/>
        <end position="98"/>
    </location>
</feature>
<evidence type="ECO:0000313" key="3">
    <source>
        <dbReference type="Proteomes" id="UP000185984"/>
    </source>
</evidence>
<dbReference type="AlphaFoldDB" id="A0A1U7HHN7"/>
<protein>
    <submittedName>
        <fullName evidence="2">Uncharacterized protein</fullName>
    </submittedName>
</protein>
<name>A0A1U7HHN7_9CHRO</name>
<accession>A0A1U7HHN7</accession>
<feature type="transmembrane region" description="Helical" evidence="1">
    <location>
        <begin position="50"/>
        <end position="72"/>
    </location>
</feature>
<proteinExistence type="predicted"/>
<dbReference type="STRING" id="247279.NIES1031_18530"/>
<sequence length="141" mass="16439">MKISYQEKIIALWTVFLLGTLFHTQLGLMPLFHGQDIAITDVHNTTNIAYILWGMLGFFILPMFAIIVLAFNDSKRYRVIHFGLTIFYTFLNFLHVVLDLTVTPIAWYQIALMVVLLFIGLLLNVVSWQWLKAYNHYQKLA</sequence>
<gene>
    <name evidence="2" type="ORF">NIES1031_18530</name>
</gene>
<organism evidence="2 3">
    <name type="scientific">Chroogloeocystis siderophila 5.2 s.c.1</name>
    <dbReference type="NCBI Taxonomy" id="247279"/>
    <lineage>
        <taxon>Bacteria</taxon>
        <taxon>Bacillati</taxon>
        <taxon>Cyanobacteriota</taxon>
        <taxon>Cyanophyceae</taxon>
        <taxon>Oscillatoriophycideae</taxon>
        <taxon>Chroococcales</taxon>
        <taxon>Chroococcaceae</taxon>
        <taxon>Chroogloeocystis</taxon>
    </lineage>
</organism>
<dbReference type="EMBL" id="MRCC01000017">
    <property type="protein sequence ID" value="OKH23103.1"/>
    <property type="molecule type" value="Genomic_DNA"/>
</dbReference>
<keyword evidence="1" id="KW-0812">Transmembrane</keyword>